<keyword evidence="10" id="KW-1185">Reference proteome</keyword>
<evidence type="ECO:0000256" key="5">
    <source>
        <dbReference type="ARBA" id="ARBA00038359"/>
    </source>
</evidence>
<feature type="transmembrane region" description="Helical" evidence="7">
    <location>
        <begin position="149"/>
        <end position="170"/>
    </location>
</feature>
<evidence type="ECO:0000256" key="7">
    <source>
        <dbReference type="SAM" id="Phobius"/>
    </source>
</evidence>
<dbReference type="Proteomes" id="UP001172102">
    <property type="component" value="Unassembled WGS sequence"/>
</dbReference>
<organism evidence="9 10">
    <name type="scientific">Lasiosphaeris hirsuta</name>
    <dbReference type="NCBI Taxonomy" id="260670"/>
    <lineage>
        <taxon>Eukaryota</taxon>
        <taxon>Fungi</taxon>
        <taxon>Dikarya</taxon>
        <taxon>Ascomycota</taxon>
        <taxon>Pezizomycotina</taxon>
        <taxon>Sordariomycetes</taxon>
        <taxon>Sordariomycetidae</taxon>
        <taxon>Sordariales</taxon>
        <taxon>Lasiosphaeriaceae</taxon>
        <taxon>Lasiosphaeris</taxon>
    </lineage>
</organism>
<evidence type="ECO:0000313" key="10">
    <source>
        <dbReference type="Proteomes" id="UP001172102"/>
    </source>
</evidence>
<dbReference type="PANTHER" id="PTHR33048">
    <property type="entry name" value="PTH11-LIKE INTEGRAL MEMBRANE PROTEIN (AFU_ORTHOLOGUE AFUA_5G11245)"/>
    <property type="match status" value="1"/>
</dbReference>
<proteinExistence type="inferred from homology"/>
<gene>
    <name evidence="9" type="ORF">B0H67DRAFT_595456</name>
</gene>
<dbReference type="GO" id="GO:0016020">
    <property type="term" value="C:membrane"/>
    <property type="evidence" value="ECO:0007669"/>
    <property type="project" value="UniProtKB-SubCell"/>
</dbReference>
<reference evidence="9" key="1">
    <citation type="submission" date="2023-06" db="EMBL/GenBank/DDBJ databases">
        <title>Genome-scale phylogeny and comparative genomics of the fungal order Sordariales.</title>
        <authorList>
            <consortium name="Lawrence Berkeley National Laboratory"/>
            <person name="Hensen N."/>
            <person name="Bonometti L."/>
            <person name="Westerberg I."/>
            <person name="Brannstrom I.O."/>
            <person name="Guillou S."/>
            <person name="Cros-Aarteil S."/>
            <person name="Calhoun S."/>
            <person name="Haridas S."/>
            <person name="Kuo A."/>
            <person name="Mondo S."/>
            <person name="Pangilinan J."/>
            <person name="Riley R."/>
            <person name="Labutti K."/>
            <person name="Andreopoulos B."/>
            <person name="Lipzen A."/>
            <person name="Chen C."/>
            <person name="Yanf M."/>
            <person name="Daum C."/>
            <person name="Ng V."/>
            <person name="Clum A."/>
            <person name="Steindorff A."/>
            <person name="Ohm R."/>
            <person name="Martin F."/>
            <person name="Silar P."/>
            <person name="Natvig D."/>
            <person name="Lalanne C."/>
            <person name="Gautier V."/>
            <person name="Ament-Velasquez S.L."/>
            <person name="Kruys A."/>
            <person name="Hutchinson M.I."/>
            <person name="Powell A.J."/>
            <person name="Barry K."/>
            <person name="Miller A.N."/>
            <person name="Grigoriev I.V."/>
            <person name="Debuchy R."/>
            <person name="Gladieux P."/>
            <person name="Thoren M.H."/>
            <person name="Johannesson H."/>
        </authorList>
    </citation>
    <scope>NUCLEOTIDE SEQUENCE</scope>
    <source>
        <strain evidence="9">SMH4607-1</strain>
    </source>
</reference>
<dbReference type="PANTHER" id="PTHR33048:SF47">
    <property type="entry name" value="INTEGRAL MEMBRANE PROTEIN-RELATED"/>
    <property type="match status" value="1"/>
</dbReference>
<keyword evidence="4 7" id="KW-0472">Membrane</keyword>
<evidence type="ECO:0000259" key="8">
    <source>
        <dbReference type="Pfam" id="PF20684"/>
    </source>
</evidence>
<dbReference type="Pfam" id="PF20684">
    <property type="entry name" value="Fung_rhodopsin"/>
    <property type="match status" value="1"/>
</dbReference>
<sequence length="381" mass="43268">MAMATISDNTQLISIFGFPTYNNFDEPRPFTNEPATLIGFTTSFLALSWIFVSLRVFVRLRVVRLPGWDDLFVSLYLVFTSLASVVFLLTIKYGAGRHFLLLTVGDVRKYFVLFYVLNISLNLAATFIKLSLLFQFIRMFDKGTWAHRLSVVGIVLVTLWGVAFTVLSIFPCTVISDSWNILSRDSRCWGYASQNPDMFTATLVSHNTLNTFFDLYITLIPFQLYFQPGVALRTRLGLMVLLLMGATVVTLSVWRVHETIYHKAGWLPTRDPTWYGPKSILLMVLEVNTASICASVPIFWPILRPYLGAIFVTREFSVKTETRESSSSHSREDSETGMNSYYKDSLVMDWVDPLGSTFGGLIQGGKSNEKDTAKKSMWHRH</sequence>
<evidence type="ECO:0000313" key="9">
    <source>
        <dbReference type="EMBL" id="KAK0702293.1"/>
    </source>
</evidence>
<comment type="caution">
    <text evidence="9">The sequence shown here is derived from an EMBL/GenBank/DDBJ whole genome shotgun (WGS) entry which is preliminary data.</text>
</comment>
<dbReference type="AlphaFoldDB" id="A0AA39ZRG8"/>
<feature type="transmembrane region" description="Helical" evidence="7">
    <location>
        <begin position="70"/>
        <end position="91"/>
    </location>
</feature>
<evidence type="ECO:0000256" key="6">
    <source>
        <dbReference type="SAM" id="MobiDB-lite"/>
    </source>
</evidence>
<evidence type="ECO:0000256" key="4">
    <source>
        <dbReference type="ARBA" id="ARBA00023136"/>
    </source>
</evidence>
<comment type="subcellular location">
    <subcellularLocation>
        <location evidence="1">Membrane</location>
        <topology evidence="1">Multi-pass membrane protein</topology>
    </subcellularLocation>
</comment>
<evidence type="ECO:0000256" key="3">
    <source>
        <dbReference type="ARBA" id="ARBA00022989"/>
    </source>
</evidence>
<feature type="region of interest" description="Disordered" evidence="6">
    <location>
        <begin position="362"/>
        <end position="381"/>
    </location>
</feature>
<dbReference type="InterPro" id="IPR049326">
    <property type="entry name" value="Rhodopsin_dom_fungi"/>
</dbReference>
<evidence type="ECO:0000256" key="2">
    <source>
        <dbReference type="ARBA" id="ARBA00022692"/>
    </source>
</evidence>
<protein>
    <recommendedName>
        <fullName evidence="8">Rhodopsin domain-containing protein</fullName>
    </recommendedName>
</protein>
<dbReference type="InterPro" id="IPR052337">
    <property type="entry name" value="SAT4-like"/>
</dbReference>
<feature type="domain" description="Rhodopsin" evidence="8">
    <location>
        <begin position="54"/>
        <end position="304"/>
    </location>
</feature>
<keyword evidence="3 7" id="KW-1133">Transmembrane helix</keyword>
<feature type="transmembrane region" description="Helical" evidence="7">
    <location>
        <begin position="238"/>
        <end position="257"/>
    </location>
</feature>
<accession>A0AA39ZRG8</accession>
<feature type="transmembrane region" description="Helical" evidence="7">
    <location>
        <begin position="111"/>
        <end position="137"/>
    </location>
</feature>
<comment type="similarity">
    <text evidence="5">Belongs to the SAT4 family.</text>
</comment>
<keyword evidence="2 7" id="KW-0812">Transmembrane</keyword>
<name>A0AA39ZRG8_9PEZI</name>
<evidence type="ECO:0000256" key="1">
    <source>
        <dbReference type="ARBA" id="ARBA00004141"/>
    </source>
</evidence>
<feature type="transmembrane region" description="Helical" evidence="7">
    <location>
        <begin position="37"/>
        <end position="58"/>
    </location>
</feature>
<feature type="transmembrane region" description="Helical" evidence="7">
    <location>
        <begin position="280"/>
        <end position="303"/>
    </location>
</feature>
<dbReference type="EMBL" id="JAUKUA010000009">
    <property type="protein sequence ID" value="KAK0702293.1"/>
    <property type="molecule type" value="Genomic_DNA"/>
</dbReference>